<organism evidence="2">
    <name type="scientific">bioreactor metagenome</name>
    <dbReference type="NCBI Taxonomy" id="1076179"/>
    <lineage>
        <taxon>unclassified sequences</taxon>
        <taxon>metagenomes</taxon>
        <taxon>ecological metagenomes</taxon>
    </lineage>
</organism>
<accession>A0A645H2Y4</accession>
<evidence type="ECO:0000259" key="1">
    <source>
        <dbReference type="Pfam" id="PF03471"/>
    </source>
</evidence>
<dbReference type="SUPFAM" id="SSF56176">
    <property type="entry name" value="FAD-binding/transporter-associated domain-like"/>
    <property type="match status" value="1"/>
</dbReference>
<dbReference type="GO" id="GO:0050660">
    <property type="term" value="F:flavin adenine dinucleotide binding"/>
    <property type="evidence" value="ECO:0007669"/>
    <property type="project" value="InterPro"/>
</dbReference>
<dbReference type="EMBL" id="VSSQ01081882">
    <property type="protein sequence ID" value="MPN30674.1"/>
    <property type="molecule type" value="Genomic_DNA"/>
</dbReference>
<sequence length="57" mass="6412">MAGFVISLLGFLPEDGGLNEVEYANLKFTVLTVEERRIDKVKVEILPVEQDSDETED</sequence>
<dbReference type="Gene3D" id="3.30.465.10">
    <property type="match status" value="1"/>
</dbReference>
<reference evidence="2" key="1">
    <citation type="submission" date="2019-08" db="EMBL/GenBank/DDBJ databases">
        <authorList>
            <person name="Kucharzyk K."/>
            <person name="Murdoch R.W."/>
            <person name="Higgins S."/>
            <person name="Loffler F."/>
        </authorList>
    </citation>
    <scope>NUCLEOTIDE SEQUENCE</scope>
</reference>
<dbReference type="Pfam" id="PF03471">
    <property type="entry name" value="CorC_HlyC"/>
    <property type="match status" value="1"/>
</dbReference>
<name>A0A645H2Y4_9ZZZZ</name>
<dbReference type="InterPro" id="IPR036318">
    <property type="entry name" value="FAD-bd_PCMH-like_sf"/>
</dbReference>
<proteinExistence type="predicted"/>
<dbReference type="InterPro" id="IPR005170">
    <property type="entry name" value="Transptr-assoc_dom"/>
</dbReference>
<comment type="caution">
    <text evidence="2">The sequence shown here is derived from an EMBL/GenBank/DDBJ whole genome shotgun (WGS) entry which is preliminary data.</text>
</comment>
<evidence type="ECO:0000313" key="2">
    <source>
        <dbReference type="EMBL" id="MPN30674.1"/>
    </source>
</evidence>
<dbReference type="AlphaFoldDB" id="A0A645H2Y4"/>
<gene>
    <name evidence="2" type="ORF">SDC9_178145</name>
</gene>
<dbReference type="InterPro" id="IPR016169">
    <property type="entry name" value="FAD-bd_PCMH_sub2"/>
</dbReference>
<protein>
    <recommendedName>
        <fullName evidence="1">Transporter-associated domain-containing protein</fullName>
    </recommendedName>
</protein>
<feature type="domain" description="Transporter-associated" evidence="1">
    <location>
        <begin position="2"/>
        <end position="45"/>
    </location>
</feature>